<proteinExistence type="predicted"/>
<feature type="region of interest" description="Disordered" evidence="1">
    <location>
        <begin position="1"/>
        <end position="119"/>
    </location>
</feature>
<reference evidence="2 3" key="1">
    <citation type="submission" date="2019-07" db="EMBL/GenBank/DDBJ databases">
        <title>Draft genome assembly of a fouling barnacle, Amphibalanus amphitrite (Darwin, 1854): The first reference genome for Thecostraca.</title>
        <authorList>
            <person name="Kim W."/>
        </authorList>
    </citation>
    <scope>NUCLEOTIDE SEQUENCE [LARGE SCALE GENOMIC DNA]</scope>
    <source>
        <strain evidence="2">SNU_AA5</strain>
        <tissue evidence="2">Soma without cirri and trophi</tissue>
    </source>
</reference>
<sequence>MNVSGKRKPSSSSSKSEEDDIPRIREPESGAAAASDTAAPAEPEGAVGASAEPAQPVPQQLPPPSTAGMWPGARQGTRTKTSHQKKKKNVVSVDQPPEVKDEPVTGSARPRQKQREPLPMKLRALPQSFWLQPNDNSTSPNTGSLPPLVTTSKDAQDINDVAPITPPDQRSLRRSPEQTRSVSEGNPDLLFSLFDAVSHTGEKKRITLWKRNKSNGSGTPSNRGTQILSVVQIPGTTDRETICLPSLSVEHNYANILSQLVMKL</sequence>
<gene>
    <name evidence="2" type="ORF">FJT64_019142</name>
</gene>
<name>A0A6A4WSP5_AMPAM</name>
<dbReference type="Proteomes" id="UP000440578">
    <property type="component" value="Unassembled WGS sequence"/>
</dbReference>
<evidence type="ECO:0000313" key="3">
    <source>
        <dbReference type="Proteomes" id="UP000440578"/>
    </source>
</evidence>
<organism evidence="2 3">
    <name type="scientific">Amphibalanus amphitrite</name>
    <name type="common">Striped barnacle</name>
    <name type="synonym">Balanus amphitrite</name>
    <dbReference type="NCBI Taxonomy" id="1232801"/>
    <lineage>
        <taxon>Eukaryota</taxon>
        <taxon>Metazoa</taxon>
        <taxon>Ecdysozoa</taxon>
        <taxon>Arthropoda</taxon>
        <taxon>Crustacea</taxon>
        <taxon>Multicrustacea</taxon>
        <taxon>Cirripedia</taxon>
        <taxon>Thoracica</taxon>
        <taxon>Thoracicalcarea</taxon>
        <taxon>Balanomorpha</taxon>
        <taxon>Balanoidea</taxon>
        <taxon>Balanidae</taxon>
        <taxon>Amphibalaninae</taxon>
        <taxon>Amphibalanus</taxon>
    </lineage>
</organism>
<dbReference type="EMBL" id="VIIS01000376">
    <property type="protein sequence ID" value="KAF0309785.1"/>
    <property type="molecule type" value="Genomic_DNA"/>
</dbReference>
<evidence type="ECO:0000256" key="1">
    <source>
        <dbReference type="SAM" id="MobiDB-lite"/>
    </source>
</evidence>
<feature type="region of interest" description="Disordered" evidence="1">
    <location>
        <begin position="154"/>
        <end position="185"/>
    </location>
</feature>
<comment type="caution">
    <text evidence="2">The sequence shown here is derived from an EMBL/GenBank/DDBJ whole genome shotgun (WGS) entry which is preliminary data.</text>
</comment>
<keyword evidence="3" id="KW-1185">Reference proteome</keyword>
<dbReference type="OrthoDB" id="10058719at2759"/>
<feature type="compositionally biased region" description="Low complexity" evidence="1">
    <location>
        <begin position="29"/>
        <end position="54"/>
    </location>
</feature>
<dbReference type="AlphaFoldDB" id="A0A6A4WSP5"/>
<feature type="compositionally biased region" description="Pro residues" evidence="1">
    <location>
        <begin position="55"/>
        <end position="65"/>
    </location>
</feature>
<evidence type="ECO:0000313" key="2">
    <source>
        <dbReference type="EMBL" id="KAF0309785.1"/>
    </source>
</evidence>
<protein>
    <submittedName>
        <fullName evidence="2">Uncharacterized protein</fullName>
    </submittedName>
</protein>
<accession>A0A6A4WSP5</accession>
<feature type="compositionally biased region" description="Basic residues" evidence="1">
    <location>
        <begin position="80"/>
        <end position="89"/>
    </location>
</feature>